<dbReference type="EMBL" id="CABFUZ020000203">
    <property type="protein sequence ID" value="VVM07824.1"/>
    <property type="molecule type" value="Genomic_DNA"/>
</dbReference>
<proteinExistence type="predicted"/>
<dbReference type="RefSeq" id="WP_246189640.1">
    <property type="nucleotide sequence ID" value="NZ_CABFUZ020000203.1"/>
</dbReference>
<dbReference type="InterPro" id="IPR001296">
    <property type="entry name" value="Glyco_trans_1"/>
</dbReference>
<dbReference type="Gene3D" id="3.40.50.2000">
    <property type="entry name" value="Glycogen Phosphorylase B"/>
    <property type="match status" value="2"/>
</dbReference>
<evidence type="ECO:0000259" key="2">
    <source>
        <dbReference type="Pfam" id="PF13579"/>
    </source>
</evidence>
<keyword evidence="3" id="KW-0328">Glycosyltransferase</keyword>
<dbReference type="Pfam" id="PF13579">
    <property type="entry name" value="Glyco_trans_4_4"/>
    <property type="match status" value="1"/>
</dbReference>
<dbReference type="GO" id="GO:0016758">
    <property type="term" value="F:hexosyltransferase activity"/>
    <property type="evidence" value="ECO:0007669"/>
    <property type="project" value="TreeGrafter"/>
</dbReference>
<dbReference type="SUPFAM" id="SSF53756">
    <property type="entry name" value="UDP-Glycosyltransferase/glycogen phosphorylase"/>
    <property type="match status" value="1"/>
</dbReference>
<dbReference type="Pfam" id="PF00534">
    <property type="entry name" value="Glycos_transf_1"/>
    <property type="match status" value="1"/>
</dbReference>
<feature type="domain" description="Glycosyltransferase subfamily 4-like N-terminal" evidence="2">
    <location>
        <begin position="33"/>
        <end position="218"/>
    </location>
</feature>
<keyword evidence="3" id="KW-0808">Transferase</keyword>
<dbReference type="PANTHER" id="PTHR45947:SF3">
    <property type="entry name" value="SULFOQUINOVOSYL TRANSFERASE SQD2"/>
    <property type="match status" value="1"/>
</dbReference>
<keyword evidence="4" id="KW-1185">Reference proteome</keyword>
<comment type="caution">
    <text evidence="3">The sequence shown here is derived from an EMBL/GenBank/DDBJ whole genome shotgun (WGS) entry which is preliminary data.</text>
</comment>
<evidence type="ECO:0000313" key="4">
    <source>
        <dbReference type="Proteomes" id="UP000381693"/>
    </source>
</evidence>
<evidence type="ECO:0000313" key="3">
    <source>
        <dbReference type="EMBL" id="VVM07824.1"/>
    </source>
</evidence>
<dbReference type="Proteomes" id="UP000381693">
    <property type="component" value="Unassembled WGS sequence"/>
</dbReference>
<sequence>MPASATGHGSIGRRAAGTMRILFLGINYWPEETGIAVFNTGRCEYLASRGHEVTMVTGLPYYPQWRIAEEYQGKGFLSEGRNGVQILRCPLYVPERVDARKRILHEASFVASATFRALGARKPQVLYLVSPPLALGMAARLLSLAWRVPYLFHVADLQPDAARDLGMLREGPFLRLLFGLEKAAYSGAGRVATLTEGMRRRILEKGFPPEKVLLLPDWADPSLFAIPLEIERGEFCEERGWENRFLVVHSGNMGVKQGLEVVLEAARETAGNLEILYLLVGDGAARPALEARARAMGLKNLVFLPLLPREEFHRLLAASDLCLVTQKREVGDIVFPSKVMTLLAAGRPLVVSVSPGSEVARVAEEAEAGVSVPPEDGKSLAEAVFDLWRDPDRRRRMGTAGRRYAEARWSREAALSRMERAIEELRRPDGLDRLARA</sequence>
<dbReference type="AlphaFoldDB" id="A0A5E6MQF1"/>
<dbReference type="InterPro" id="IPR050194">
    <property type="entry name" value="Glycosyltransferase_grp1"/>
</dbReference>
<dbReference type="CDD" id="cd03794">
    <property type="entry name" value="GT4_WbuB-like"/>
    <property type="match status" value="1"/>
</dbReference>
<dbReference type="EC" id="2.4.1.301" evidence="3"/>
<dbReference type="InterPro" id="IPR028098">
    <property type="entry name" value="Glyco_trans_4-like_N"/>
</dbReference>
<protein>
    <submittedName>
        <fullName evidence="3">Alpha-D-kanosaminyltransferase</fullName>
        <ecNumber evidence="3">2.4.1.301</ecNumber>
    </submittedName>
</protein>
<feature type="domain" description="Glycosyl transferase family 1" evidence="1">
    <location>
        <begin position="242"/>
        <end position="403"/>
    </location>
</feature>
<gene>
    <name evidence="3" type="primary">kanE</name>
    <name evidence="3" type="ORF">MAMC_01842</name>
</gene>
<dbReference type="NCBIfam" id="NF007640">
    <property type="entry name" value="PRK10307.1"/>
    <property type="match status" value="1"/>
</dbReference>
<evidence type="ECO:0000259" key="1">
    <source>
        <dbReference type="Pfam" id="PF00534"/>
    </source>
</evidence>
<dbReference type="PANTHER" id="PTHR45947">
    <property type="entry name" value="SULFOQUINOVOSYL TRANSFERASE SQD2"/>
    <property type="match status" value="1"/>
</dbReference>
<reference evidence="3" key="1">
    <citation type="submission" date="2019-09" db="EMBL/GenBank/DDBJ databases">
        <authorList>
            <person name="Cremers G."/>
        </authorList>
    </citation>
    <scope>NUCLEOTIDE SEQUENCE [LARGE SCALE GENOMIC DNA]</scope>
    <source>
        <strain evidence="3">3B</strain>
    </source>
</reference>
<name>A0A5E6MQF1_9BACT</name>
<organism evidence="3 4">
    <name type="scientific">Methylacidimicrobium cyclopophantes</name>
    <dbReference type="NCBI Taxonomy" id="1041766"/>
    <lineage>
        <taxon>Bacteria</taxon>
        <taxon>Pseudomonadati</taxon>
        <taxon>Verrucomicrobiota</taxon>
        <taxon>Methylacidimicrobium</taxon>
    </lineage>
</organism>
<accession>A0A5E6MQF1</accession>